<evidence type="ECO:0000313" key="3">
    <source>
        <dbReference type="Proteomes" id="UP000652761"/>
    </source>
</evidence>
<dbReference type="Proteomes" id="UP000652761">
    <property type="component" value="Unassembled WGS sequence"/>
</dbReference>
<reference evidence="2" key="1">
    <citation type="submission" date="2017-07" db="EMBL/GenBank/DDBJ databases">
        <title>Taro Niue Genome Assembly and Annotation.</title>
        <authorList>
            <person name="Atibalentja N."/>
            <person name="Keating K."/>
            <person name="Fields C.J."/>
        </authorList>
    </citation>
    <scope>NUCLEOTIDE SEQUENCE</scope>
    <source>
        <strain evidence="2">Niue_2</strain>
        <tissue evidence="2">Leaf</tissue>
    </source>
</reference>
<accession>A0A843UQH1</accession>
<dbReference type="PROSITE" id="PS50004">
    <property type="entry name" value="C2"/>
    <property type="match status" value="1"/>
</dbReference>
<gene>
    <name evidence="2" type="ORF">Taro_018072</name>
</gene>
<proteinExistence type="predicted"/>
<organism evidence="2 3">
    <name type="scientific">Colocasia esculenta</name>
    <name type="common">Wild taro</name>
    <name type="synonym">Arum esculentum</name>
    <dbReference type="NCBI Taxonomy" id="4460"/>
    <lineage>
        <taxon>Eukaryota</taxon>
        <taxon>Viridiplantae</taxon>
        <taxon>Streptophyta</taxon>
        <taxon>Embryophyta</taxon>
        <taxon>Tracheophyta</taxon>
        <taxon>Spermatophyta</taxon>
        <taxon>Magnoliopsida</taxon>
        <taxon>Liliopsida</taxon>
        <taxon>Araceae</taxon>
        <taxon>Aroideae</taxon>
        <taxon>Colocasieae</taxon>
        <taxon>Colocasia</taxon>
    </lineage>
</organism>
<dbReference type="SMR" id="A0A843UQH1"/>
<protein>
    <recommendedName>
        <fullName evidence="1">C2 domain-containing protein</fullName>
    </recommendedName>
</protein>
<dbReference type="EMBL" id="NMUH01000835">
    <property type="protein sequence ID" value="MQL85551.1"/>
    <property type="molecule type" value="Genomic_DNA"/>
</dbReference>
<dbReference type="PANTHER" id="PTHR32246:SF169">
    <property type="entry name" value="PROTEIN SRC2-LIKE"/>
    <property type="match status" value="1"/>
</dbReference>
<sequence>MEHAAIELKAICCQDLFLPIALFGKPPMYAVVSLFDGTGRAGRLQSQSTLFDRKGGRNPEWDQQLRFDLPVDKDSLYSIVLEFEFVSRRGVAGVLGDPVVGKARVFLRDLLEEYNTAFGGSGGRFRSVGFQVQSPDGKPGGAVTFLYRIRSQREGMESPAPLPASPAKPPASYYPPPPVSFPEESCAIQQPGAMYYYCCPAPAPPPPSDASGYPATDFNFTWSGSVQSWPPPPPPHAAVSPLPADPYGYAWKGYPWTGDAWGVDGRAHPPPMYGTLAR</sequence>
<evidence type="ECO:0000259" key="1">
    <source>
        <dbReference type="PROSITE" id="PS50004"/>
    </source>
</evidence>
<comment type="caution">
    <text evidence="2">The sequence shown here is derived from an EMBL/GenBank/DDBJ whole genome shotgun (WGS) entry which is preliminary data.</text>
</comment>
<dbReference type="PANTHER" id="PTHR32246">
    <property type="entry name" value="INGRESSION PROTEIN FIC1"/>
    <property type="match status" value="1"/>
</dbReference>
<dbReference type="SUPFAM" id="SSF49562">
    <property type="entry name" value="C2 domain (Calcium/lipid-binding domain, CaLB)"/>
    <property type="match status" value="1"/>
</dbReference>
<dbReference type="InterPro" id="IPR035892">
    <property type="entry name" value="C2_domain_sf"/>
</dbReference>
<dbReference type="AlphaFoldDB" id="A0A843UQH1"/>
<dbReference type="Pfam" id="PF00168">
    <property type="entry name" value="C2"/>
    <property type="match status" value="1"/>
</dbReference>
<evidence type="ECO:0000313" key="2">
    <source>
        <dbReference type="EMBL" id="MQL85551.1"/>
    </source>
</evidence>
<dbReference type="Gene3D" id="2.60.40.150">
    <property type="entry name" value="C2 domain"/>
    <property type="match status" value="1"/>
</dbReference>
<dbReference type="OrthoDB" id="1068731at2759"/>
<keyword evidence="3" id="KW-1185">Reference proteome</keyword>
<feature type="domain" description="C2" evidence="1">
    <location>
        <begin position="1"/>
        <end position="120"/>
    </location>
</feature>
<name>A0A843UQH1_COLES</name>
<dbReference type="InterPro" id="IPR000008">
    <property type="entry name" value="C2_dom"/>
</dbReference>